<dbReference type="InterPro" id="IPR013429">
    <property type="entry name" value="Regulatory_FmdB_Zinc_ribbon"/>
</dbReference>
<gene>
    <name evidence="3" type="ordered locus">Despr_2782</name>
</gene>
<feature type="region of interest" description="Disordered" evidence="1">
    <location>
        <begin position="63"/>
        <end position="86"/>
    </location>
</feature>
<evidence type="ECO:0000313" key="4">
    <source>
        <dbReference type="Proteomes" id="UP000006365"/>
    </source>
</evidence>
<dbReference type="NCBIfam" id="TIGR02605">
    <property type="entry name" value="CxxC_CxxC_SSSS"/>
    <property type="match status" value="1"/>
</dbReference>
<protein>
    <submittedName>
        <fullName evidence="3">Regulatory protein, FmdB family</fullName>
    </submittedName>
</protein>
<feature type="domain" description="Putative regulatory protein FmdB zinc ribbon" evidence="2">
    <location>
        <begin position="1"/>
        <end position="41"/>
    </location>
</feature>
<dbReference type="Proteomes" id="UP000006365">
    <property type="component" value="Chromosome"/>
</dbReference>
<dbReference type="PANTHER" id="PTHR34404">
    <property type="entry name" value="REGULATORY PROTEIN, FMDB FAMILY"/>
    <property type="match status" value="1"/>
</dbReference>
<dbReference type="Pfam" id="PF09723">
    <property type="entry name" value="Zn_ribbon_8"/>
    <property type="match status" value="1"/>
</dbReference>
<name>A0A7U4DQ75_DESPD</name>
<dbReference type="KEGG" id="dpr:Despr_2782"/>
<dbReference type="SMART" id="SM00834">
    <property type="entry name" value="CxxC_CXXC_SSSS"/>
    <property type="match status" value="1"/>
</dbReference>
<reference evidence="3 4" key="1">
    <citation type="journal article" date="2011" name="Stand. Genomic Sci.">
        <title>Complete genome sequence of Desulfobulbus propionicus type strain (1pr3).</title>
        <authorList>
            <person name="Pagani I."/>
            <person name="Lapidus A."/>
            <person name="Nolan M."/>
            <person name="Lucas S."/>
            <person name="Hammon N."/>
            <person name="Deshpande S."/>
            <person name="Cheng J.F."/>
            <person name="Chertkov O."/>
            <person name="Davenport K."/>
            <person name="Tapia R."/>
            <person name="Han C."/>
            <person name="Goodwin L."/>
            <person name="Pitluck S."/>
            <person name="Liolios K."/>
            <person name="Mavromatis K."/>
            <person name="Ivanova N."/>
            <person name="Mikhailova N."/>
            <person name="Pati A."/>
            <person name="Chen A."/>
            <person name="Palaniappan K."/>
            <person name="Land M."/>
            <person name="Hauser L."/>
            <person name="Chang Y.J."/>
            <person name="Jeffries C.D."/>
            <person name="Detter J.C."/>
            <person name="Brambilla E."/>
            <person name="Kannan K.P."/>
            <person name="Djao O.D."/>
            <person name="Rohde M."/>
            <person name="Pukall R."/>
            <person name="Spring S."/>
            <person name="Goker M."/>
            <person name="Sikorski J."/>
            <person name="Woyke T."/>
            <person name="Bristow J."/>
            <person name="Eisen J.A."/>
            <person name="Markowitz V."/>
            <person name="Hugenholtz P."/>
            <person name="Kyrpides N.C."/>
            <person name="Klenk H.P."/>
        </authorList>
    </citation>
    <scope>NUCLEOTIDE SEQUENCE [LARGE SCALE GENOMIC DNA]</scope>
    <source>
        <strain evidence="4">ATCC 33891 / DSM 2032 / 1pr3</strain>
    </source>
</reference>
<accession>A0A7U4DQ75</accession>
<evidence type="ECO:0000259" key="2">
    <source>
        <dbReference type="SMART" id="SM00834"/>
    </source>
</evidence>
<keyword evidence="4" id="KW-1185">Reference proteome</keyword>
<proteinExistence type="predicted"/>
<sequence length="95" mass="9707">MPVYEYECNGCQKVFEMQQRIADAPITVCPECGGEVRKLISMSSFQLKGGGWYTDGYSACSSGKETKGGGAASAESGGASCPASGGGCCHCPAAH</sequence>
<feature type="compositionally biased region" description="Low complexity" evidence="1">
    <location>
        <begin position="72"/>
        <end position="83"/>
    </location>
</feature>
<dbReference type="PANTHER" id="PTHR34404:SF2">
    <property type="entry name" value="CONSERVED SERINE RICH PROTEIN"/>
    <property type="match status" value="1"/>
</dbReference>
<dbReference type="EMBL" id="CP002364">
    <property type="protein sequence ID" value="ADW18916.1"/>
    <property type="molecule type" value="Genomic_DNA"/>
</dbReference>
<organism evidence="3 4">
    <name type="scientific">Desulfobulbus propionicus (strain ATCC 33891 / DSM 2032 / VKM B-1956 / 1pr3)</name>
    <dbReference type="NCBI Taxonomy" id="577650"/>
    <lineage>
        <taxon>Bacteria</taxon>
        <taxon>Pseudomonadati</taxon>
        <taxon>Thermodesulfobacteriota</taxon>
        <taxon>Desulfobulbia</taxon>
        <taxon>Desulfobulbales</taxon>
        <taxon>Desulfobulbaceae</taxon>
        <taxon>Desulfobulbus</taxon>
    </lineage>
</organism>
<evidence type="ECO:0000256" key="1">
    <source>
        <dbReference type="SAM" id="MobiDB-lite"/>
    </source>
</evidence>
<dbReference type="AlphaFoldDB" id="A0A7U4DQ75"/>
<evidence type="ECO:0000313" key="3">
    <source>
        <dbReference type="EMBL" id="ADW18916.1"/>
    </source>
</evidence>